<dbReference type="Proteomes" id="UP000788426">
    <property type="component" value="Unassembled WGS sequence"/>
</dbReference>
<evidence type="ECO:0000256" key="2">
    <source>
        <dbReference type="ARBA" id="ARBA00023082"/>
    </source>
</evidence>
<evidence type="ECO:0000259" key="4">
    <source>
        <dbReference type="Pfam" id="PF04542"/>
    </source>
</evidence>
<evidence type="ECO:0000313" key="7">
    <source>
        <dbReference type="Proteomes" id="UP000788426"/>
    </source>
</evidence>
<gene>
    <name evidence="6" type="ORF">KZO38_03580</name>
</gene>
<dbReference type="EMBL" id="JAHXCT010000002">
    <property type="protein sequence ID" value="MBW4768840.1"/>
    <property type="molecule type" value="Genomic_DNA"/>
</dbReference>
<comment type="caution">
    <text evidence="6">The sequence shown here is derived from an EMBL/GenBank/DDBJ whole genome shotgun (WGS) entry which is preliminary data.</text>
</comment>
<keyword evidence="3" id="KW-0804">Transcription</keyword>
<dbReference type="CDD" id="cd06171">
    <property type="entry name" value="Sigma70_r4"/>
    <property type="match status" value="1"/>
</dbReference>
<keyword evidence="1" id="KW-0805">Transcription regulation</keyword>
<dbReference type="Pfam" id="PF08281">
    <property type="entry name" value="Sigma70_r4_2"/>
    <property type="match status" value="1"/>
</dbReference>
<keyword evidence="7" id="KW-1185">Reference proteome</keyword>
<dbReference type="InterPro" id="IPR013249">
    <property type="entry name" value="RNA_pol_sigma70_r4_t2"/>
</dbReference>
<reference evidence="6 7" key="1">
    <citation type="submission" date="2021-07" db="EMBL/GenBank/DDBJ databases">
        <title>Genomic diversity and antimicrobial resistance of Prevotella spp. isolated from chronic lung disease airways.</title>
        <authorList>
            <person name="Webb K.A."/>
            <person name="Olagoke O.S."/>
            <person name="Baird T."/>
            <person name="Neill J."/>
            <person name="Pham A."/>
            <person name="Wells T.J."/>
            <person name="Ramsay K.A."/>
            <person name="Bell S.C."/>
            <person name="Sarovich D.S."/>
            <person name="Price E.P."/>
        </authorList>
    </citation>
    <scope>NUCLEOTIDE SEQUENCE [LARGE SCALE GENOMIC DNA]</scope>
    <source>
        <strain evidence="6 7">SCHI0011.S.12</strain>
    </source>
</reference>
<dbReference type="Pfam" id="PF04542">
    <property type="entry name" value="Sigma70_r2"/>
    <property type="match status" value="1"/>
</dbReference>
<keyword evidence="2" id="KW-0731">Sigma factor</keyword>
<dbReference type="InterPro" id="IPR014327">
    <property type="entry name" value="RNA_pol_sigma70_bacteroid"/>
</dbReference>
<dbReference type="InterPro" id="IPR007627">
    <property type="entry name" value="RNA_pol_sigma70_r2"/>
</dbReference>
<name>A0ABS6YBB6_9BACT</name>
<sequence>MNILNSEMPFDEIIIINQLHNGEEKAYQYLYDTYYATLCTYANSLVHDAFWAEAIVGDVFFNMWLKHNSLYIKSSLKGYLMQSVRNRCIDILRSEQSRKHFLKIALTHETEETIADDLSHSHPISKMMADDLSTQINDIISSLSPECQEVFILSRFEEKTYPEIAQHLGISINTVKYHMKQALKRLRQLDT</sequence>
<dbReference type="InterPro" id="IPR039425">
    <property type="entry name" value="RNA_pol_sigma-70-like"/>
</dbReference>
<organism evidence="6 7">
    <name type="scientific">Hoylesella nanceiensis</name>
    <dbReference type="NCBI Taxonomy" id="425941"/>
    <lineage>
        <taxon>Bacteria</taxon>
        <taxon>Pseudomonadati</taxon>
        <taxon>Bacteroidota</taxon>
        <taxon>Bacteroidia</taxon>
        <taxon>Bacteroidales</taxon>
        <taxon>Prevotellaceae</taxon>
        <taxon>Hoylesella</taxon>
    </lineage>
</organism>
<dbReference type="NCBIfam" id="TIGR02937">
    <property type="entry name" value="sigma70-ECF"/>
    <property type="match status" value="1"/>
</dbReference>
<dbReference type="InterPro" id="IPR014284">
    <property type="entry name" value="RNA_pol_sigma-70_dom"/>
</dbReference>
<evidence type="ECO:0000259" key="5">
    <source>
        <dbReference type="Pfam" id="PF08281"/>
    </source>
</evidence>
<dbReference type="NCBIfam" id="TIGR02985">
    <property type="entry name" value="Sig70_bacteroi1"/>
    <property type="match status" value="1"/>
</dbReference>
<dbReference type="RefSeq" id="WP_219407915.1">
    <property type="nucleotide sequence ID" value="NZ_CALBAQ010000012.1"/>
</dbReference>
<evidence type="ECO:0000256" key="1">
    <source>
        <dbReference type="ARBA" id="ARBA00023015"/>
    </source>
</evidence>
<feature type="domain" description="RNA polymerase sigma-70 region 2" evidence="4">
    <location>
        <begin position="30"/>
        <end position="97"/>
    </location>
</feature>
<dbReference type="PANTHER" id="PTHR43133">
    <property type="entry name" value="RNA POLYMERASE ECF-TYPE SIGMA FACTO"/>
    <property type="match status" value="1"/>
</dbReference>
<accession>A0ABS6YBB6</accession>
<protein>
    <submittedName>
        <fullName evidence="6">RNA polymerase sigma-70 factor</fullName>
    </submittedName>
</protein>
<feature type="domain" description="RNA polymerase sigma factor 70 region 4 type 2" evidence="5">
    <location>
        <begin position="135"/>
        <end position="186"/>
    </location>
</feature>
<dbReference type="PANTHER" id="PTHR43133:SF46">
    <property type="entry name" value="RNA POLYMERASE SIGMA-70 FACTOR ECF SUBFAMILY"/>
    <property type="match status" value="1"/>
</dbReference>
<evidence type="ECO:0000313" key="6">
    <source>
        <dbReference type="EMBL" id="MBW4768840.1"/>
    </source>
</evidence>
<evidence type="ECO:0000256" key="3">
    <source>
        <dbReference type="ARBA" id="ARBA00023163"/>
    </source>
</evidence>
<proteinExistence type="predicted"/>